<evidence type="ECO:0000313" key="2">
    <source>
        <dbReference type="EMBL" id="COW18186.1"/>
    </source>
</evidence>
<dbReference type="AlphaFoldDB" id="A0A0U0RMK5"/>
<dbReference type="EMBL" id="CSAE01000368">
    <property type="protein sequence ID" value="COW18186.1"/>
    <property type="molecule type" value="Genomic_DNA"/>
</dbReference>
<reference evidence="3" key="1">
    <citation type="submission" date="2015-03" db="EMBL/GenBank/DDBJ databases">
        <authorList>
            <consortium name="Pathogen Informatics"/>
        </authorList>
    </citation>
    <scope>NUCLEOTIDE SEQUENCE [LARGE SCALE GENOMIC DNA]</scope>
    <source>
        <strain evidence="3">K00500041</strain>
    </source>
</reference>
<evidence type="ECO:0000256" key="1">
    <source>
        <dbReference type="SAM" id="MobiDB-lite"/>
    </source>
</evidence>
<accession>A0A0U0RMK5</accession>
<feature type="compositionally biased region" description="Polar residues" evidence="1">
    <location>
        <begin position="66"/>
        <end position="77"/>
    </location>
</feature>
<proteinExistence type="predicted"/>
<sequence length="77" mass="7510">MPRPPPPADAFTSTGSCAVVTASGSSSSSTGTPAAAISFLDSILEPIARTASTGGPTQVRPASCTAAANSAFSERNP</sequence>
<protein>
    <submittedName>
        <fullName evidence="2">Uncharacterized protein</fullName>
    </submittedName>
</protein>
<organism evidence="2 3">
    <name type="scientific">Mycobacterium tuberculosis</name>
    <dbReference type="NCBI Taxonomy" id="1773"/>
    <lineage>
        <taxon>Bacteria</taxon>
        <taxon>Bacillati</taxon>
        <taxon>Actinomycetota</taxon>
        <taxon>Actinomycetes</taxon>
        <taxon>Mycobacteriales</taxon>
        <taxon>Mycobacteriaceae</taxon>
        <taxon>Mycobacterium</taxon>
        <taxon>Mycobacterium tuberculosis complex</taxon>
    </lineage>
</organism>
<dbReference type="Proteomes" id="UP000038802">
    <property type="component" value="Unassembled WGS sequence"/>
</dbReference>
<gene>
    <name evidence="2" type="ORF">ERS007703_02982</name>
</gene>
<name>A0A0U0RMK5_MYCTX</name>
<evidence type="ECO:0000313" key="3">
    <source>
        <dbReference type="Proteomes" id="UP000038802"/>
    </source>
</evidence>
<feature type="region of interest" description="Disordered" evidence="1">
    <location>
        <begin position="51"/>
        <end position="77"/>
    </location>
</feature>